<evidence type="ECO:0000313" key="3">
    <source>
        <dbReference type="EMBL" id="MFC0264545.1"/>
    </source>
</evidence>
<evidence type="ECO:0000259" key="2">
    <source>
        <dbReference type="PROSITE" id="PS50943"/>
    </source>
</evidence>
<dbReference type="InterPro" id="IPR001387">
    <property type="entry name" value="Cro/C1-type_HTH"/>
</dbReference>
<dbReference type="Pfam" id="PF06114">
    <property type="entry name" value="Peptidase_M78"/>
    <property type="match status" value="1"/>
</dbReference>
<dbReference type="Gene3D" id="1.10.260.40">
    <property type="entry name" value="lambda repressor-like DNA-binding domains"/>
    <property type="match status" value="1"/>
</dbReference>
<dbReference type="Proteomes" id="UP001589797">
    <property type="component" value="Unassembled WGS sequence"/>
</dbReference>
<dbReference type="Gene3D" id="1.10.10.2910">
    <property type="match status" value="1"/>
</dbReference>
<protein>
    <submittedName>
        <fullName evidence="3">ImmA/IrrE family metallo-endopeptidase</fullName>
    </submittedName>
</protein>
<name>A0ABV6FXD1_9BACT</name>
<dbReference type="PANTHER" id="PTHR43236">
    <property type="entry name" value="ANTITOXIN HIGA1"/>
    <property type="match status" value="1"/>
</dbReference>
<proteinExistence type="inferred from homology"/>
<dbReference type="CDD" id="cd00093">
    <property type="entry name" value="HTH_XRE"/>
    <property type="match status" value="1"/>
</dbReference>
<dbReference type="InterPro" id="IPR010359">
    <property type="entry name" value="IrrE_HExxH"/>
</dbReference>
<sequence>MAGKAYITPKVLKWARESARMLEETAAAKVSVSVNRLKEWEAGTSQPTIRQAQTLAKAYKRPFALFFLPDVPRDFQPLQDFRKSGSKALTTSSIFIIREIQQKQAWISDVYSENQEDKLAFVGRFSIKDNPQTVAKDILRTLKINPALYKTDIPIKEWIDASESNGIFVSRTSFVNSRLKLDSQEIQGFAIADQYAPFVFVNSDDWNAPQLFTLVHELAHIWIAETGISNEVEPDLKGKDKLHPVELFCNEVAANALMPKEIVLKLDPSSFRTSKDVFKASKQLGVSSFAILVRALNLNIISIPSYQKLKSQAEIDFSEYLKKEAEKKAKQKEKEKQGGPNYFLLQLNRNSRLFTQTVLDAFRGGFIEPTLASNLLNVQVNKFSKLESQLYR</sequence>
<dbReference type="EMBL" id="JBHLWI010000062">
    <property type="protein sequence ID" value="MFC0264545.1"/>
    <property type="molecule type" value="Genomic_DNA"/>
</dbReference>
<gene>
    <name evidence="3" type="ORF">ACFFIP_17795</name>
</gene>
<dbReference type="PROSITE" id="PS50943">
    <property type="entry name" value="HTH_CROC1"/>
    <property type="match status" value="1"/>
</dbReference>
<dbReference type="SMART" id="SM00530">
    <property type="entry name" value="HTH_XRE"/>
    <property type="match status" value="1"/>
</dbReference>
<feature type="domain" description="HTH cro/C1-type" evidence="2">
    <location>
        <begin position="27"/>
        <end position="66"/>
    </location>
</feature>
<dbReference type="PANTHER" id="PTHR43236:SF2">
    <property type="entry name" value="BLL0069 PROTEIN"/>
    <property type="match status" value="1"/>
</dbReference>
<reference evidence="3 4" key="1">
    <citation type="submission" date="2024-09" db="EMBL/GenBank/DDBJ databases">
        <authorList>
            <person name="Sun Q."/>
            <person name="Mori K."/>
        </authorList>
    </citation>
    <scope>NUCLEOTIDE SEQUENCE [LARGE SCALE GENOMIC DNA]</scope>
    <source>
        <strain evidence="3 4">CCM 7650</strain>
    </source>
</reference>
<dbReference type="RefSeq" id="WP_382389109.1">
    <property type="nucleotide sequence ID" value="NZ_JBHLWI010000062.1"/>
</dbReference>
<evidence type="ECO:0000313" key="4">
    <source>
        <dbReference type="Proteomes" id="UP001589797"/>
    </source>
</evidence>
<dbReference type="InterPro" id="IPR010982">
    <property type="entry name" value="Lambda_DNA-bd_dom_sf"/>
</dbReference>
<dbReference type="Pfam" id="PF01381">
    <property type="entry name" value="HTH_3"/>
    <property type="match status" value="1"/>
</dbReference>
<organism evidence="3 4">
    <name type="scientific">Fontibacter flavus</name>
    <dbReference type="NCBI Taxonomy" id="654838"/>
    <lineage>
        <taxon>Bacteria</taxon>
        <taxon>Pseudomonadati</taxon>
        <taxon>Bacteroidota</taxon>
        <taxon>Cytophagia</taxon>
        <taxon>Cytophagales</taxon>
        <taxon>Cyclobacteriaceae</taxon>
        <taxon>Fontibacter</taxon>
    </lineage>
</organism>
<evidence type="ECO:0000256" key="1">
    <source>
        <dbReference type="ARBA" id="ARBA00007227"/>
    </source>
</evidence>
<dbReference type="SUPFAM" id="SSF47413">
    <property type="entry name" value="lambda repressor-like DNA-binding domains"/>
    <property type="match status" value="1"/>
</dbReference>
<comment type="caution">
    <text evidence="3">The sequence shown here is derived from an EMBL/GenBank/DDBJ whole genome shotgun (WGS) entry which is preliminary data.</text>
</comment>
<keyword evidence="4" id="KW-1185">Reference proteome</keyword>
<accession>A0ABV6FXD1</accession>
<dbReference type="InterPro" id="IPR052345">
    <property type="entry name" value="Rad_response_metalloprotease"/>
</dbReference>
<comment type="similarity">
    <text evidence="1">Belongs to the short-chain fatty acyl-CoA assimilation regulator (ScfR) family.</text>
</comment>